<dbReference type="OrthoDB" id="992997at2759"/>
<keyword evidence="1" id="KW-0548">Nucleotidyltransferase</keyword>
<name>A0A5B6WEI4_9ROSI</name>
<protein>
    <submittedName>
        <fullName evidence="1">RNA-directed DNA polymerase (Reverse transcriptase), Ribonuclease H</fullName>
    </submittedName>
</protein>
<evidence type="ECO:0000313" key="2">
    <source>
        <dbReference type="Proteomes" id="UP000325315"/>
    </source>
</evidence>
<comment type="caution">
    <text evidence="1">The sequence shown here is derived from an EMBL/GenBank/DDBJ whole genome shotgun (WGS) entry which is preliminary data.</text>
</comment>
<dbReference type="GO" id="GO:0003964">
    <property type="term" value="F:RNA-directed DNA polymerase activity"/>
    <property type="evidence" value="ECO:0007669"/>
    <property type="project" value="UniProtKB-KW"/>
</dbReference>
<keyword evidence="1" id="KW-0808">Transferase</keyword>
<keyword evidence="1" id="KW-0695">RNA-directed DNA polymerase</keyword>
<keyword evidence="2" id="KW-1185">Reference proteome</keyword>
<dbReference type="Proteomes" id="UP000325315">
    <property type="component" value="Unassembled WGS sequence"/>
</dbReference>
<organism evidence="1 2">
    <name type="scientific">Gossypium australe</name>
    <dbReference type="NCBI Taxonomy" id="47621"/>
    <lineage>
        <taxon>Eukaryota</taxon>
        <taxon>Viridiplantae</taxon>
        <taxon>Streptophyta</taxon>
        <taxon>Embryophyta</taxon>
        <taxon>Tracheophyta</taxon>
        <taxon>Spermatophyta</taxon>
        <taxon>Magnoliopsida</taxon>
        <taxon>eudicotyledons</taxon>
        <taxon>Gunneridae</taxon>
        <taxon>Pentapetalae</taxon>
        <taxon>rosids</taxon>
        <taxon>malvids</taxon>
        <taxon>Malvales</taxon>
        <taxon>Malvaceae</taxon>
        <taxon>Malvoideae</taxon>
        <taxon>Gossypium</taxon>
    </lineage>
</organism>
<dbReference type="PANTHER" id="PTHR48475">
    <property type="entry name" value="RIBONUCLEASE H"/>
    <property type="match status" value="1"/>
</dbReference>
<accession>A0A5B6WEI4</accession>
<evidence type="ECO:0000313" key="1">
    <source>
        <dbReference type="EMBL" id="KAA3480060.1"/>
    </source>
</evidence>
<gene>
    <name evidence="1" type="ORF">EPI10_020520</name>
</gene>
<dbReference type="AlphaFoldDB" id="A0A5B6WEI4"/>
<dbReference type="EMBL" id="SMMG02000003">
    <property type="protein sequence ID" value="KAA3480060.1"/>
    <property type="molecule type" value="Genomic_DNA"/>
</dbReference>
<sequence length="129" mass="15707">MSIYKASAHCYNIEDEEKDDHPWYHDILRYVKNHEYLDQATENDKRTLRRLASDYVLDGEILYKKRKDQGVYRTHANGFIMARKIMRFKYYWYTLEGNCISYAQRCHKCQIYRDKIHMPYSPLHVMTSP</sequence>
<proteinExistence type="predicted"/>
<dbReference type="PANTHER" id="PTHR48475:SF1">
    <property type="entry name" value="RNASE H TYPE-1 DOMAIN-CONTAINING PROTEIN"/>
    <property type="match status" value="1"/>
</dbReference>
<reference evidence="2" key="1">
    <citation type="journal article" date="2019" name="Plant Biotechnol. J.">
        <title>Genome sequencing of the Australian wild diploid species Gossypium australe highlights disease resistance and delayed gland morphogenesis.</title>
        <authorList>
            <person name="Cai Y."/>
            <person name="Cai X."/>
            <person name="Wang Q."/>
            <person name="Wang P."/>
            <person name="Zhang Y."/>
            <person name="Cai C."/>
            <person name="Xu Y."/>
            <person name="Wang K."/>
            <person name="Zhou Z."/>
            <person name="Wang C."/>
            <person name="Geng S."/>
            <person name="Li B."/>
            <person name="Dong Q."/>
            <person name="Hou Y."/>
            <person name="Wang H."/>
            <person name="Ai P."/>
            <person name="Liu Z."/>
            <person name="Yi F."/>
            <person name="Sun M."/>
            <person name="An G."/>
            <person name="Cheng J."/>
            <person name="Zhang Y."/>
            <person name="Shi Q."/>
            <person name="Xie Y."/>
            <person name="Shi X."/>
            <person name="Chang Y."/>
            <person name="Huang F."/>
            <person name="Chen Y."/>
            <person name="Hong S."/>
            <person name="Mi L."/>
            <person name="Sun Q."/>
            <person name="Zhang L."/>
            <person name="Zhou B."/>
            <person name="Peng R."/>
            <person name="Zhang X."/>
            <person name="Liu F."/>
        </authorList>
    </citation>
    <scope>NUCLEOTIDE SEQUENCE [LARGE SCALE GENOMIC DNA]</scope>
    <source>
        <strain evidence="2">cv. PA1801</strain>
    </source>
</reference>